<evidence type="ECO:0000256" key="7">
    <source>
        <dbReference type="ARBA" id="ARBA00023065"/>
    </source>
</evidence>
<dbReference type="Pfam" id="PF08402">
    <property type="entry name" value="TOBE_2"/>
    <property type="match status" value="1"/>
</dbReference>
<keyword evidence="11" id="KW-1185">Reference proteome</keyword>
<proteinExistence type="predicted"/>
<keyword evidence="7" id="KW-0406">Ion transport</keyword>
<name>A0A074JIQ1_9RHOB</name>
<dbReference type="STRING" id="1353528.DT23_05350"/>
<dbReference type="InterPro" id="IPR015853">
    <property type="entry name" value="ABC_transpr_FbpC"/>
</dbReference>
<gene>
    <name evidence="10" type="ORF">DT23_05350</name>
</gene>
<accession>A0A074JIQ1</accession>
<evidence type="ECO:0000256" key="5">
    <source>
        <dbReference type="ARBA" id="ARBA00022840"/>
    </source>
</evidence>
<dbReference type="Pfam" id="PF00005">
    <property type="entry name" value="ABC_tran"/>
    <property type="match status" value="1"/>
</dbReference>
<keyword evidence="2" id="KW-1003">Cell membrane</keyword>
<dbReference type="GO" id="GO:0005524">
    <property type="term" value="F:ATP binding"/>
    <property type="evidence" value="ECO:0007669"/>
    <property type="project" value="UniProtKB-KW"/>
</dbReference>
<keyword evidence="5" id="KW-0067">ATP-binding</keyword>
<sequence length="357" mass="37889">MNLGVTRFEKVAVATAEPAIAVRGLHLSYGTVKILCGIDLELPRGRALALLGPSGSGKTTLLRTIAGLEAPDHGEIALNGQIVANPQRAIKLAPEKRGLGMVFQDYALWPHMSVARNVGFPLEMAGMGRGAREQTVMRALDRVGLGDVAHRRPSALSGGQQQRVGIARAVASGAQTILFDEPLSNLDRELRESMVDEIAQLVAELGLSALYVTHDHSEAFSLAHEVAVLRAGQIAQIATPEDLVAAPSAPWIAEFLRLGAILPVTSGQAPLPGVIAPAGATHVLLARRALSVCPPAQSLLRARVLRCLFRGEDFQLTLALHGGAEIQITSPQRASPGSELGLHVAQDALRWFHEPTT</sequence>
<evidence type="ECO:0000256" key="1">
    <source>
        <dbReference type="ARBA" id="ARBA00022448"/>
    </source>
</evidence>
<dbReference type="Proteomes" id="UP000027471">
    <property type="component" value="Unassembled WGS sequence"/>
</dbReference>
<dbReference type="AlphaFoldDB" id="A0A074JIQ1"/>
<dbReference type="GO" id="GO:0043190">
    <property type="term" value="C:ATP-binding cassette (ABC) transporter complex"/>
    <property type="evidence" value="ECO:0007669"/>
    <property type="project" value="InterPro"/>
</dbReference>
<dbReference type="eggNOG" id="COG3842">
    <property type="taxonomic scope" value="Bacteria"/>
</dbReference>
<dbReference type="PROSITE" id="PS00211">
    <property type="entry name" value="ABC_TRANSPORTER_1"/>
    <property type="match status" value="1"/>
</dbReference>
<dbReference type="SUPFAM" id="SSF52540">
    <property type="entry name" value="P-loop containing nucleoside triphosphate hydrolases"/>
    <property type="match status" value="1"/>
</dbReference>
<evidence type="ECO:0000313" key="10">
    <source>
        <dbReference type="EMBL" id="KEO57496.1"/>
    </source>
</evidence>
<reference evidence="10 11" key="1">
    <citation type="journal article" date="2015" name="Antonie Van Leeuwenhoek">
        <title>Thioclava indica sp. nov., isolated from surface seawater of the Indian Ocean.</title>
        <authorList>
            <person name="Liu Y."/>
            <person name="Lai Q."/>
            <person name="Du J."/>
            <person name="Xu H."/>
            <person name="Jiang L."/>
            <person name="Shao Z."/>
        </authorList>
    </citation>
    <scope>NUCLEOTIDE SEQUENCE [LARGE SCALE GENOMIC DNA]</scope>
    <source>
        <strain evidence="10 11">DT23-4</strain>
    </source>
</reference>
<dbReference type="InterPro" id="IPR013611">
    <property type="entry name" value="Transp-assoc_OB_typ2"/>
</dbReference>
<dbReference type="Gene3D" id="3.40.50.300">
    <property type="entry name" value="P-loop containing nucleotide triphosphate hydrolases"/>
    <property type="match status" value="1"/>
</dbReference>
<protein>
    <recommendedName>
        <fullName evidence="9">ABC transporter domain-containing protein</fullName>
    </recommendedName>
</protein>
<dbReference type="GO" id="GO:0016887">
    <property type="term" value="F:ATP hydrolysis activity"/>
    <property type="evidence" value="ECO:0007669"/>
    <property type="project" value="InterPro"/>
</dbReference>
<dbReference type="InterPro" id="IPR017871">
    <property type="entry name" value="ABC_transporter-like_CS"/>
</dbReference>
<comment type="caution">
    <text evidence="10">The sequence shown here is derived from an EMBL/GenBank/DDBJ whole genome shotgun (WGS) entry which is preliminary data.</text>
</comment>
<evidence type="ECO:0000256" key="6">
    <source>
        <dbReference type="ARBA" id="ARBA00023004"/>
    </source>
</evidence>
<keyword evidence="6" id="KW-0408">Iron</keyword>
<dbReference type="InterPro" id="IPR027417">
    <property type="entry name" value="P-loop_NTPase"/>
</dbReference>
<feature type="domain" description="ABC transporter" evidence="9">
    <location>
        <begin position="20"/>
        <end position="256"/>
    </location>
</feature>
<keyword evidence="8" id="KW-0472">Membrane</keyword>
<keyword evidence="3" id="KW-0410">Iron transport</keyword>
<dbReference type="InterPro" id="IPR050093">
    <property type="entry name" value="ABC_SmlMolc_Importer"/>
</dbReference>
<dbReference type="PANTHER" id="PTHR42781:SF4">
    <property type="entry name" value="SPERMIDINE_PUTRESCINE IMPORT ATP-BINDING PROTEIN POTA"/>
    <property type="match status" value="1"/>
</dbReference>
<organism evidence="10 11">
    <name type="scientific">Thioclava indica</name>
    <dbReference type="NCBI Taxonomy" id="1353528"/>
    <lineage>
        <taxon>Bacteria</taxon>
        <taxon>Pseudomonadati</taxon>
        <taxon>Pseudomonadota</taxon>
        <taxon>Alphaproteobacteria</taxon>
        <taxon>Rhodobacterales</taxon>
        <taxon>Paracoccaceae</taxon>
        <taxon>Thioclava</taxon>
    </lineage>
</organism>
<dbReference type="PANTHER" id="PTHR42781">
    <property type="entry name" value="SPERMIDINE/PUTRESCINE IMPORT ATP-BINDING PROTEIN POTA"/>
    <property type="match status" value="1"/>
</dbReference>
<dbReference type="EMBL" id="AUNB01000040">
    <property type="protein sequence ID" value="KEO57496.1"/>
    <property type="molecule type" value="Genomic_DNA"/>
</dbReference>
<dbReference type="CDD" id="cd03259">
    <property type="entry name" value="ABC_Carb_Solutes_like"/>
    <property type="match status" value="1"/>
</dbReference>
<evidence type="ECO:0000256" key="8">
    <source>
        <dbReference type="ARBA" id="ARBA00023136"/>
    </source>
</evidence>
<keyword evidence="1" id="KW-0813">Transport</keyword>
<dbReference type="InterPro" id="IPR003593">
    <property type="entry name" value="AAA+_ATPase"/>
</dbReference>
<dbReference type="GO" id="GO:0015697">
    <property type="term" value="P:quaternary ammonium group transport"/>
    <property type="evidence" value="ECO:0007669"/>
    <property type="project" value="UniProtKB-ARBA"/>
</dbReference>
<dbReference type="OrthoDB" id="9802264at2"/>
<dbReference type="SMART" id="SM00382">
    <property type="entry name" value="AAA"/>
    <property type="match status" value="1"/>
</dbReference>
<evidence type="ECO:0000256" key="3">
    <source>
        <dbReference type="ARBA" id="ARBA00022496"/>
    </source>
</evidence>
<evidence type="ECO:0000256" key="2">
    <source>
        <dbReference type="ARBA" id="ARBA00022475"/>
    </source>
</evidence>
<evidence type="ECO:0000256" key="4">
    <source>
        <dbReference type="ARBA" id="ARBA00022741"/>
    </source>
</evidence>
<evidence type="ECO:0000313" key="11">
    <source>
        <dbReference type="Proteomes" id="UP000027471"/>
    </source>
</evidence>
<keyword evidence="4" id="KW-0547">Nucleotide-binding</keyword>
<dbReference type="GO" id="GO:0015408">
    <property type="term" value="F:ABC-type ferric iron transporter activity"/>
    <property type="evidence" value="ECO:0007669"/>
    <property type="project" value="InterPro"/>
</dbReference>
<dbReference type="PROSITE" id="PS50893">
    <property type="entry name" value="ABC_TRANSPORTER_2"/>
    <property type="match status" value="1"/>
</dbReference>
<evidence type="ECO:0000259" key="9">
    <source>
        <dbReference type="PROSITE" id="PS50893"/>
    </source>
</evidence>
<dbReference type="FunFam" id="3.40.50.300:FF:000425">
    <property type="entry name" value="Probable ABC transporter, ATP-binding subunit"/>
    <property type="match status" value="1"/>
</dbReference>
<dbReference type="InterPro" id="IPR003439">
    <property type="entry name" value="ABC_transporter-like_ATP-bd"/>
</dbReference>